<dbReference type="PROSITE" id="PS51177">
    <property type="entry name" value="LUMAZINE_BIND"/>
    <property type="match status" value="2"/>
</dbReference>
<dbReference type="NCBIfam" id="NF006767">
    <property type="entry name" value="PRK09289.1"/>
    <property type="match status" value="1"/>
</dbReference>
<sequence length="209" mass="21310">MFTGIVEEQGKVRSVVPGPEGRDAVLTVEGPLVTSDTRPGASIAVDGVCLTVTGLTGDGAFTADVMPQTLDLTALGGLGAGDRVNLERAVLAGGRLDGHVVQGHVDGVATLRSRTPGPRWDRLLLTVPQHLGVYLAPQGSVALAGVSLTVAALHDGEQDDGGTALEVALIPATLAATTLGSLRPGDRVNVEVDILAKYVERLLATGGAR</sequence>
<dbReference type="InterPro" id="IPR023366">
    <property type="entry name" value="ATP_synth_asu-like_sf"/>
</dbReference>
<dbReference type="Proteomes" id="UP000248783">
    <property type="component" value="Unassembled WGS sequence"/>
</dbReference>
<comment type="pathway">
    <text evidence="3">Cofactor biosynthesis; riboflavin biosynthesis; riboflavin from 2-hydroxy-3-oxobutyl phosphate and 5-amino-6-(D-ribitylamino)uracil: step 2/2.</text>
</comment>
<dbReference type="EC" id="2.5.1.9" evidence="4 9"/>
<dbReference type="FunFam" id="2.40.30.20:FF:000003">
    <property type="entry name" value="Riboflavin synthase, alpha subunit"/>
    <property type="match status" value="1"/>
</dbReference>
<feature type="repeat" description="Lumazine-binding" evidence="10">
    <location>
        <begin position="1"/>
        <end position="99"/>
    </location>
</feature>
<dbReference type="PANTHER" id="PTHR21098">
    <property type="entry name" value="RIBOFLAVIN SYNTHASE ALPHA CHAIN"/>
    <property type="match status" value="1"/>
</dbReference>
<evidence type="ECO:0000256" key="9">
    <source>
        <dbReference type="NCBIfam" id="TIGR00187"/>
    </source>
</evidence>
<dbReference type="GO" id="GO:0004746">
    <property type="term" value="F:riboflavin synthase activity"/>
    <property type="evidence" value="ECO:0007669"/>
    <property type="project" value="UniProtKB-UniRule"/>
</dbReference>
<evidence type="ECO:0000256" key="3">
    <source>
        <dbReference type="ARBA" id="ARBA00004887"/>
    </source>
</evidence>
<evidence type="ECO:0000256" key="6">
    <source>
        <dbReference type="ARBA" id="ARBA00022619"/>
    </source>
</evidence>
<proteinExistence type="predicted"/>
<evidence type="ECO:0000256" key="8">
    <source>
        <dbReference type="ARBA" id="ARBA00022737"/>
    </source>
</evidence>
<comment type="catalytic activity">
    <reaction evidence="1">
        <text>2 6,7-dimethyl-8-(1-D-ribityl)lumazine + H(+) = 5-amino-6-(D-ribitylamino)uracil + riboflavin</text>
        <dbReference type="Rhea" id="RHEA:20772"/>
        <dbReference type="ChEBI" id="CHEBI:15378"/>
        <dbReference type="ChEBI" id="CHEBI:15934"/>
        <dbReference type="ChEBI" id="CHEBI:57986"/>
        <dbReference type="ChEBI" id="CHEBI:58201"/>
        <dbReference type="EC" id="2.5.1.9"/>
    </reaction>
</comment>
<dbReference type="SUPFAM" id="SSF63380">
    <property type="entry name" value="Riboflavin synthase domain-like"/>
    <property type="match status" value="2"/>
</dbReference>
<keyword evidence="7 12" id="KW-0808">Transferase</keyword>
<keyword evidence="8" id="KW-0677">Repeat</keyword>
<protein>
    <recommendedName>
        <fullName evidence="5 9">Riboflavin synthase</fullName>
        <ecNumber evidence="4 9">2.5.1.9</ecNumber>
    </recommendedName>
</protein>
<evidence type="ECO:0000256" key="4">
    <source>
        <dbReference type="ARBA" id="ARBA00012827"/>
    </source>
</evidence>
<comment type="caution">
    <text evidence="12">The sequence shown here is derived from an EMBL/GenBank/DDBJ whole genome shotgun (WGS) entry which is preliminary data.</text>
</comment>
<dbReference type="InterPro" id="IPR001783">
    <property type="entry name" value="Lumazine-bd"/>
</dbReference>
<feature type="domain" description="Lumazine-binding" evidence="11">
    <location>
        <begin position="100"/>
        <end position="203"/>
    </location>
</feature>
<dbReference type="NCBIfam" id="TIGR00187">
    <property type="entry name" value="ribE"/>
    <property type="match status" value="1"/>
</dbReference>
<evidence type="ECO:0000313" key="13">
    <source>
        <dbReference type="Proteomes" id="UP000248783"/>
    </source>
</evidence>
<evidence type="ECO:0000256" key="5">
    <source>
        <dbReference type="ARBA" id="ARBA00013950"/>
    </source>
</evidence>
<feature type="domain" description="Lumazine-binding" evidence="11">
    <location>
        <begin position="1"/>
        <end position="99"/>
    </location>
</feature>
<accession>A0A2W5WWU0</accession>
<evidence type="ECO:0000256" key="10">
    <source>
        <dbReference type="PROSITE-ProRule" id="PRU00524"/>
    </source>
</evidence>
<gene>
    <name evidence="12" type="ORF">DNL40_10425</name>
</gene>
<reference evidence="12 13" key="1">
    <citation type="submission" date="2018-06" db="EMBL/GenBank/DDBJ databases">
        <title>Whole genome sequencing of a novel hydrocarbon degrading bacterial strain, PW21 isolated from oil contaminated produced water sample.</title>
        <authorList>
            <person name="Nagkirti P."/>
            <person name="Shaikh A."/>
            <person name="Gowdaman V."/>
            <person name="Engineer A.E."/>
            <person name="Dagar S."/>
            <person name="Dhakephalkar P.K."/>
        </authorList>
    </citation>
    <scope>NUCLEOTIDE SEQUENCE [LARGE SCALE GENOMIC DNA]</scope>
    <source>
        <strain evidence="12 13">PW21</strain>
    </source>
</reference>
<dbReference type="EMBL" id="QKWH01000007">
    <property type="protein sequence ID" value="PZR52776.1"/>
    <property type="molecule type" value="Genomic_DNA"/>
</dbReference>
<evidence type="ECO:0000256" key="1">
    <source>
        <dbReference type="ARBA" id="ARBA00000968"/>
    </source>
</evidence>
<name>A0A2W5WWU0_9MICO</name>
<dbReference type="InterPro" id="IPR017938">
    <property type="entry name" value="Riboflavin_synthase-like_b-brl"/>
</dbReference>
<dbReference type="GO" id="GO:0009231">
    <property type="term" value="P:riboflavin biosynthetic process"/>
    <property type="evidence" value="ECO:0007669"/>
    <property type="project" value="UniProtKB-KW"/>
</dbReference>
<evidence type="ECO:0000256" key="2">
    <source>
        <dbReference type="ARBA" id="ARBA00002803"/>
    </source>
</evidence>
<feature type="repeat" description="Lumazine-binding" evidence="10">
    <location>
        <begin position="100"/>
        <end position="203"/>
    </location>
</feature>
<dbReference type="Gene3D" id="2.40.30.20">
    <property type="match status" value="2"/>
</dbReference>
<dbReference type="PIRSF" id="PIRSF000498">
    <property type="entry name" value="Riboflavin_syn_A"/>
    <property type="match status" value="1"/>
</dbReference>
<dbReference type="RefSeq" id="WP_111251197.1">
    <property type="nucleotide sequence ID" value="NZ_QKWH01000007.1"/>
</dbReference>
<keyword evidence="6" id="KW-0686">Riboflavin biosynthesis</keyword>
<dbReference type="Pfam" id="PF00677">
    <property type="entry name" value="Lum_binding"/>
    <property type="match status" value="2"/>
</dbReference>
<evidence type="ECO:0000256" key="7">
    <source>
        <dbReference type="ARBA" id="ARBA00022679"/>
    </source>
</evidence>
<keyword evidence="13" id="KW-1185">Reference proteome</keyword>
<dbReference type="CDD" id="cd00402">
    <property type="entry name" value="Riboflavin_synthase_like"/>
    <property type="match status" value="1"/>
</dbReference>
<dbReference type="PANTHER" id="PTHR21098:SF12">
    <property type="entry name" value="RIBOFLAVIN SYNTHASE"/>
    <property type="match status" value="1"/>
</dbReference>
<comment type="function">
    <text evidence="2">Catalyzes the dismutation of two molecules of 6,7-dimethyl-8-ribityllumazine, resulting in the formation of riboflavin and 5-amino-6-(D-ribitylamino)uracil.</text>
</comment>
<dbReference type="InterPro" id="IPR026017">
    <property type="entry name" value="Lumazine-bd_dom"/>
</dbReference>
<dbReference type="AlphaFoldDB" id="A0A2W5WWU0"/>
<organism evidence="12 13">
    <name type="scientific">Xylanimonas oleitrophica</name>
    <dbReference type="NCBI Taxonomy" id="2607479"/>
    <lineage>
        <taxon>Bacteria</taxon>
        <taxon>Bacillati</taxon>
        <taxon>Actinomycetota</taxon>
        <taxon>Actinomycetes</taxon>
        <taxon>Micrococcales</taxon>
        <taxon>Promicromonosporaceae</taxon>
        <taxon>Xylanimonas</taxon>
    </lineage>
</organism>
<evidence type="ECO:0000313" key="12">
    <source>
        <dbReference type="EMBL" id="PZR52776.1"/>
    </source>
</evidence>
<evidence type="ECO:0000259" key="11">
    <source>
        <dbReference type="PROSITE" id="PS51177"/>
    </source>
</evidence>